<dbReference type="Gene3D" id="3.90.70.10">
    <property type="entry name" value="Cysteine proteinases"/>
    <property type="match status" value="1"/>
</dbReference>
<dbReference type="InterPro" id="IPR022683">
    <property type="entry name" value="Calpain_III"/>
</dbReference>
<dbReference type="CDD" id="cd00044">
    <property type="entry name" value="CysPc"/>
    <property type="match status" value="1"/>
</dbReference>
<dbReference type="InterPro" id="IPR000169">
    <property type="entry name" value="Pept_cys_AS"/>
</dbReference>
<keyword evidence="3 5" id="KW-0378">Hydrolase</keyword>
<dbReference type="SUPFAM" id="SSF54001">
    <property type="entry name" value="Cysteine proteinases"/>
    <property type="match status" value="1"/>
</dbReference>
<keyword evidence="4 5" id="KW-0788">Thiol protease</keyword>
<gene>
    <name evidence="7" type="ORF">RIMI_LOCUS15767578</name>
</gene>
<dbReference type="Gene3D" id="3.30.420.10">
    <property type="entry name" value="Ribonuclease H-like superfamily/Ribonuclease H"/>
    <property type="match status" value="1"/>
</dbReference>
<feature type="active site" evidence="5">
    <location>
        <position position="242"/>
    </location>
</feature>
<evidence type="ECO:0000256" key="5">
    <source>
        <dbReference type="PROSITE-ProRule" id="PRU00239"/>
    </source>
</evidence>
<accession>A0ABN9M5Z3</accession>
<comment type="caution">
    <text evidence="7">The sequence shown here is derived from an EMBL/GenBank/DDBJ whole genome shotgun (WGS) entry which is preliminary data.</text>
</comment>
<dbReference type="InterPro" id="IPR038765">
    <property type="entry name" value="Papain-like_cys_pep_sf"/>
</dbReference>
<dbReference type="Pfam" id="PF01067">
    <property type="entry name" value="Calpain_III"/>
    <property type="match status" value="1"/>
</dbReference>
<protein>
    <recommendedName>
        <fullName evidence="6">Calpain catalytic domain-containing protein</fullName>
    </recommendedName>
</protein>
<evidence type="ECO:0000256" key="3">
    <source>
        <dbReference type="ARBA" id="ARBA00022801"/>
    </source>
</evidence>
<organism evidence="7 8">
    <name type="scientific">Ranitomeya imitator</name>
    <name type="common">mimic poison frog</name>
    <dbReference type="NCBI Taxonomy" id="111125"/>
    <lineage>
        <taxon>Eukaryota</taxon>
        <taxon>Metazoa</taxon>
        <taxon>Chordata</taxon>
        <taxon>Craniata</taxon>
        <taxon>Vertebrata</taxon>
        <taxon>Euteleostomi</taxon>
        <taxon>Amphibia</taxon>
        <taxon>Batrachia</taxon>
        <taxon>Anura</taxon>
        <taxon>Neobatrachia</taxon>
        <taxon>Hyloidea</taxon>
        <taxon>Dendrobatidae</taxon>
        <taxon>Dendrobatinae</taxon>
        <taxon>Ranitomeya</taxon>
    </lineage>
</organism>
<sequence length="611" mass="68904">MCEQSLRTFRSRHSWRLYQIKMVQNRNPERPAPIFPKKVQRAFRLQFAVPPRGRVPGRQSIVNCHLSGCVNKQNMRYWSETNPREVHERPLHSDRVTVWCAISRVGIIGPYFFQDNGRTKTVNSERLQSPYTQKPGTMAGVAAKLAKDRATALGIGANKTPKKYLNQDFEELRAQCLASGTLFEDPTFPAAWSSLGFKDLGPNSVKVQGLEWKRPSKIKPNPQFINEGASRADVRQGSLGDCWFLCSIASLTLNDDCLCRVVPVDQSFDINYAGIFHFKFWQYGEWVDVVVDDRLPTKKSKLLFVKSTTANEFWSALLEKAYAKVNGSYEALAGGVPLEALEDFTGGIGELYYFDSAPPTLFQIIQTALRKRSLLTCSTKSDSGTGEIVVSTNVVKNHAYSLTGAEEIPYRGDTVQIVRVRNPWGYKEWNGAWSDRAPEWDVDPRIKADLKTDCDDGETWKAWSDYWGKVTWPFCNYKGMRGPAVNTGGGCCFPSFLVEFFRVEICHLNLDNVSYKGKHQWCLTEFTGSWAAGCTAGGCKGNPTFWTNPQFLITLEEPDDDGAEGTDTSLSTVIVSLMQKERRRKKPEGGSLYNIGFYIYQVSGVIHWHIQ</sequence>
<proteinExistence type="inferred from homology"/>
<dbReference type="Gene3D" id="2.60.120.380">
    <property type="match status" value="1"/>
</dbReference>
<dbReference type="SUPFAM" id="SSF49758">
    <property type="entry name" value="Calpain large subunit, middle domain (domain III)"/>
    <property type="match status" value="1"/>
</dbReference>
<reference evidence="7" key="1">
    <citation type="submission" date="2023-07" db="EMBL/GenBank/DDBJ databases">
        <authorList>
            <person name="Stuckert A."/>
        </authorList>
    </citation>
    <scope>NUCLEOTIDE SEQUENCE</scope>
</reference>
<feature type="active site" evidence="5">
    <location>
        <position position="398"/>
    </location>
</feature>
<evidence type="ECO:0000256" key="2">
    <source>
        <dbReference type="ARBA" id="ARBA00022670"/>
    </source>
</evidence>
<dbReference type="InterPro" id="IPR022684">
    <property type="entry name" value="Calpain_cysteine_protease"/>
</dbReference>
<dbReference type="Proteomes" id="UP001176940">
    <property type="component" value="Unassembled WGS sequence"/>
</dbReference>
<dbReference type="InterPro" id="IPR001300">
    <property type="entry name" value="Peptidase_C2_calpain_cat"/>
</dbReference>
<dbReference type="PROSITE" id="PS50203">
    <property type="entry name" value="CALPAIN_CAT"/>
    <property type="match status" value="1"/>
</dbReference>
<dbReference type="InterPro" id="IPR022682">
    <property type="entry name" value="Calpain_domain_III"/>
</dbReference>
<evidence type="ECO:0000259" key="6">
    <source>
        <dbReference type="PROSITE" id="PS50203"/>
    </source>
</evidence>
<feature type="active site" evidence="5">
    <location>
        <position position="422"/>
    </location>
</feature>
<dbReference type="SMART" id="SM00230">
    <property type="entry name" value="CysPc"/>
    <property type="match status" value="1"/>
</dbReference>
<feature type="domain" description="Calpain catalytic" evidence="6">
    <location>
        <begin position="182"/>
        <end position="466"/>
    </location>
</feature>
<dbReference type="PANTHER" id="PTHR10183">
    <property type="entry name" value="CALPAIN"/>
    <property type="match status" value="1"/>
</dbReference>
<dbReference type="PROSITE" id="PS00139">
    <property type="entry name" value="THIOL_PROTEASE_CYS"/>
    <property type="match status" value="1"/>
</dbReference>
<evidence type="ECO:0000256" key="1">
    <source>
        <dbReference type="ARBA" id="ARBA00007623"/>
    </source>
</evidence>
<dbReference type="Pfam" id="PF00648">
    <property type="entry name" value="Peptidase_C2"/>
    <property type="match status" value="1"/>
</dbReference>
<evidence type="ECO:0000313" key="8">
    <source>
        <dbReference type="Proteomes" id="UP001176940"/>
    </source>
</evidence>
<dbReference type="PRINTS" id="PR00704">
    <property type="entry name" value="CALPAIN"/>
</dbReference>
<dbReference type="InterPro" id="IPR036213">
    <property type="entry name" value="Calpain_III_sf"/>
</dbReference>
<dbReference type="EMBL" id="CAUEEQ010042965">
    <property type="protein sequence ID" value="CAJ0956957.1"/>
    <property type="molecule type" value="Genomic_DNA"/>
</dbReference>
<comment type="similarity">
    <text evidence="1">Belongs to the peptidase C2 family.</text>
</comment>
<dbReference type="SMART" id="SM00720">
    <property type="entry name" value="calpain_III"/>
    <property type="match status" value="1"/>
</dbReference>
<keyword evidence="8" id="KW-1185">Reference proteome</keyword>
<evidence type="ECO:0000256" key="4">
    <source>
        <dbReference type="ARBA" id="ARBA00022807"/>
    </source>
</evidence>
<dbReference type="PANTHER" id="PTHR10183:SF435">
    <property type="entry name" value="LOW QUALITY PROTEIN: CALPAIN-8"/>
    <property type="match status" value="1"/>
</dbReference>
<keyword evidence="2 5" id="KW-0645">Protease</keyword>
<name>A0ABN9M5Z3_9NEOB</name>
<evidence type="ECO:0000313" key="7">
    <source>
        <dbReference type="EMBL" id="CAJ0956957.1"/>
    </source>
</evidence>
<dbReference type="InterPro" id="IPR036397">
    <property type="entry name" value="RNaseH_sf"/>
</dbReference>